<evidence type="ECO:0000313" key="5">
    <source>
        <dbReference type="EMBL" id="MBK1788465.1"/>
    </source>
</evidence>
<dbReference type="PRINTS" id="PR00040">
    <property type="entry name" value="HTHMERR"/>
</dbReference>
<dbReference type="Pfam" id="PF13411">
    <property type="entry name" value="MerR_1"/>
    <property type="match status" value="1"/>
</dbReference>
<dbReference type="InterPro" id="IPR000551">
    <property type="entry name" value="MerR-type_HTH_dom"/>
</dbReference>
<dbReference type="Gene3D" id="1.10.1660.10">
    <property type="match status" value="1"/>
</dbReference>
<dbReference type="SUPFAM" id="SSF46955">
    <property type="entry name" value="Putative DNA-binding domain"/>
    <property type="match status" value="1"/>
</dbReference>
<dbReference type="GO" id="GO:0003677">
    <property type="term" value="F:DNA binding"/>
    <property type="evidence" value="ECO:0007669"/>
    <property type="project" value="UniProtKB-KW"/>
</dbReference>
<keyword evidence="3" id="KW-0804">Transcription</keyword>
<protein>
    <submittedName>
        <fullName evidence="5">MerR family transcriptional regulator</fullName>
    </submittedName>
</protein>
<comment type="caution">
    <text evidence="5">The sequence shown here is derived from an EMBL/GenBank/DDBJ whole genome shotgun (WGS) entry which is preliminary data.</text>
</comment>
<accession>A0A934QY57</accession>
<keyword evidence="1" id="KW-0805">Transcription regulation</keyword>
<gene>
    <name evidence="5" type="ORF">JHE00_29400</name>
</gene>
<evidence type="ECO:0000256" key="3">
    <source>
        <dbReference type="ARBA" id="ARBA00023163"/>
    </source>
</evidence>
<dbReference type="EMBL" id="JAENJH010000010">
    <property type="protein sequence ID" value="MBK1788465.1"/>
    <property type="molecule type" value="Genomic_DNA"/>
</dbReference>
<dbReference type="Proteomes" id="UP000635245">
    <property type="component" value="Unassembled WGS sequence"/>
</dbReference>
<keyword evidence="2" id="KW-0238">DNA-binding</keyword>
<dbReference type="RefSeq" id="WP_200324398.1">
    <property type="nucleotide sequence ID" value="NZ_JAENJH010000010.1"/>
</dbReference>
<keyword evidence="6" id="KW-1185">Reference proteome</keyword>
<dbReference type="CDD" id="cd01282">
    <property type="entry name" value="HTH_MerR-like_sg3"/>
    <property type="match status" value="1"/>
</dbReference>
<dbReference type="GO" id="GO:0003700">
    <property type="term" value="F:DNA-binding transcription factor activity"/>
    <property type="evidence" value="ECO:0007669"/>
    <property type="project" value="InterPro"/>
</dbReference>
<dbReference type="AlphaFoldDB" id="A0A934QY57"/>
<evidence type="ECO:0000313" key="6">
    <source>
        <dbReference type="Proteomes" id="UP000635245"/>
    </source>
</evidence>
<feature type="domain" description="HTH merR-type" evidence="4">
    <location>
        <begin position="1"/>
        <end position="68"/>
    </location>
</feature>
<dbReference type="SMART" id="SM00422">
    <property type="entry name" value="HTH_MERR"/>
    <property type="match status" value="1"/>
</dbReference>
<evidence type="ECO:0000259" key="4">
    <source>
        <dbReference type="PROSITE" id="PS50937"/>
    </source>
</evidence>
<dbReference type="InterPro" id="IPR047057">
    <property type="entry name" value="MerR_fam"/>
</dbReference>
<dbReference type="InterPro" id="IPR009061">
    <property type="entry name" value="DNA-bd_dom_put_sf"/>
</dbReference>
<evidence type="ECO:0000256" key="2">
    <source>
        <dbReference type="ARBA" id="ARBA00023125"/>
    </source>
</evidence>
<organism evidence="5 6">
    <name type="scientific">Prauserella cavernicola</name>
    <dbReference type="NCBI Taxonomy" id="2800127"/>
    <lineage>
        <taxon>Bacteria</taxon>
        <taxon>Bacillati</taxon>
        <taxon>Actinomycetota</taxon>
        <taxon>Actinomycetes</taxon>
        <taxon>Pseudonocardiales</taxon>
        <taxon>Pseudonocardiaceae</taxon>
        <taxon>Prauserella</taxon>
    </lineage>
</organism>
<dbReference type="PROSITE" id="PS50937">
    <property type="entry name" value="HTH_MERR_2"/>
    <property type="match status" value="1"/>
</dbReference>
<dbReference type="PANTHER" id="PTHR30204:SF94">
    <property type="entry name" value="HEAVY METAL-DEPENDENT TRANSCRIPTIONAL REGULATOR HI_0293-RELATED"/>
    <property type="match status" value="1"/>
</dbReference>
<name>A0A934QY57_9PSEU</name>
<sequence>MKIGELARRAGTSTRALRFYEEQGLLTAARSANGYREYDEGHVRLVGEILTLREVGLSLDDTRPFVECLRAGHDSGDACADSIEVYERKIAEVDDVLAHLGEVRAGLVAKLAQALARRPLPCVVPGGDHSDNSATGDEDR</sequence>
<evidence type="ECO:0000256" key="1">
    <source>
        <dbReference type="ARBA" id="ARBA00023015"/>
    </source>
</evidence>
<proteinExistence type="predicted"/>
<reference evidence="5" key="1">
    <citation type="submission" date="2020-12" db="EMBL/GenBank/DDBJ databases">
        <title>Prauserella sp. ASG 168, a novel actinomycete isolated from cave rock.</title>
        <authorList>
            <person name="Suriyachadkun C."/>
        </authorList>
    </citation>
    <scope>NUCLEOTIDE SEQUENCE</scope>
    <source>
        <strain evidence="5">ASG 168</strain>
    </source>
</reference>
<dbReference type="PANTHER" id="PTHR30204">
    <property type="entry name" value="REDOX-CYCLING DRUG-SENSING TRANSCRIPTIONAL ACTIVATOR SOXR"/>
    <property type="match status" value="1"/>
</dbReference>